<reference evidence="2 3" key="1">
    <citation type="submission" date="2024-01" db="EMBL/GenBank/DDBJ databases">
        <title>The genomes of 5 underutilized Papilionoideae crops provide insights into root nodulation and disease resistanc.</title>
        <authorList>
            <person name="Jiang F."/>
        </authorList>
    </citation>
    <scope>NUCLEOTIDE SEQUENCE [LARGE SCALE GENOMIC DNA]</scope>
    <source>
        <strain evidence="2">DUOXIRENSHENG_FW03</strain>
        <tissue evidence="2">Leaves</tissue>
    </source>
</reference>
<dbReference type="AlphaFoldDB" id="A0AAN9XG31"/>
<organism evidence="2 3">
    <name type="scientific">Psophocarpus tetragonolobus</name>
    <name type="common">Winged bean</name>
    <name type="synonym">Dolichos tetragonolobus</name>
    <dbReference type="NCBI Taxonomy" id="3891"/>
    <lineage>
        <taxon>Eukaryota</taxon>
        <taxon>Viridiplantae</taxon>
        <taxon>Streptophyta</taxon>
        <taxon>Embryophyta</taxon>
        <taxon>Tracheophyta</taxon>
        <taxon>Spermatophyta</taxon>
        <taxon>Magnoliopsida</taxon>
        <taxon>eudicotyledons</taxon>
        <taxon>Gunneridae</taxon>
        <taxon>Pentapetalae</taxon>
        <taxon>rosids</taxon>
        <taxon>fabids</taxon>
        <taxon>Fabales</taxon>
        <taxon>Fabaceae</taxon>
        <taxon>Papilionoideae</taxon>
        <taxon>50 kb inversion clade</taxon>
        <taxon>NPAAA clade</taxon>
        <taxon>indigoferoid/millettioid clade</taxon>
        <taxon>Phaseoleae</taxon>
        <taxon>Psophocarpus</taxon>
    </lineage>
</organism>
<proteinExistence type="predicted"/>
<keyword evidence="3" id="KW-1185">Reference proteome</keyword>
<evidence type="ECO:0000313" key="2">
    <source>
        <dbReference type="EMBL" id="KAK7390939.1"/>
    </source>
</evidence>
<protein>
    <submittedName>
        <fullName evidence="2">Uncharacterized protein</fullName>
    </submittedName>
</protein>
<evidence type="ECO:0000256" key="1">
    <source>
        <dbReference type="SAM" id="MobiDB-lite"/>
    </source>
</evidence>
<accession>A0AAN9XG31</accession>
<feature type="region of interest" description="Disordered" evidence="1">
    <location>
        <begin position="1"/>
        <end position="22"/>
    </location>
</feature>
<name>A0AAN9XG31_PSOTE</name>
<evidence type="ECO:0000313" key="3">
    <source>
        <dbReference type="Proteomes" id="UP001386955"/>
    </source>
</evidence>
<sequence>MSRFQDRGMMKPKVTAAEKERTKSPVNSLEAITASVGSTVNMKHDLFCIDLNSQQAWLTDKLQLPSTLHHDKCICACLWFRHHNPRQFPSRQKRTKFKVATNQNVRPLCFLHQFQDTVLAIDSLNRRFNSLDGIGNRYSQWQTYVY</sequence>
<dbReference type="Proteomes" id="UP001386955">
    <property type="component" value="Unassembled WGS sequence"/>
</dbReference>
<gene>
    <name evidence="2" type="ORF">VNO78_19155</name>
</gene>
<comment type="caution">
    <text evidence="2">The sequence shown here is derived from an EMBL/GenBank/DDBJ whole genome shotgun (WGS) entry which is preliminary data.</text>
</comment>
<dbReference type="EMBL" id="JAYMYS010000005">
    <property type="protein sequence ID" value="KAK7390939.1"/>
    <property type="molecule type" value="Genomic_DNA"/>
</dbReference>